<dbReference type="Gene3D" id="1.20.120.1910">
    <property type="entry name" value="Cysteine-tRNA ligase, C-terminal anti-codon recognition domain"/>
    <property type="match status" value="1"/>
</dbReference>
<evidence type="ECO:0000256" key="1">
    <source>
        <dbReference type="ARBA" id="ARBA00011245"/>
    </source>
</evidence>
<keyword evidence="7 10" id="KW-0648">Protein biosynthesis</keyword>
<keyword evidence="8 10" id="KW-0030">Aminoacyl-tRNA synthetase</keyword>
<feature type="binding site" evidence="10">
    <location>
        <position position="27"/>
    </location>
    <ligand>
        <name>Zn(2+)</name>
        <dbReference type="ChEBI" id="CHEBI:29105"/>
    </ligand>
</feature>
<proteinExistence type="inferred from homology"/>
<dbReference type="CDD" id="cd00672">
    <property type="entry name" value="CysRS_core"/>
    <property type="match status" value="1"/>
</dbReference>
<feature type="binding site" evidence="10">
    <location>
        <position position="249"/>
    </location>
    <ligand>
        <name>Zn(2+)</name>
        <dbReference type="ChEBI" id="CHEBI:29105"/>
    </ligand>
</feature>
<sequence length="475" mass="52307">MKLYNSLGRRTETFTPADQGLVRLYSCGPTVYSYAHIGNLRAYTFADTLRRALLWKGWQVEHVINITDVGHAVAEAELGEDKLEVAAERERRTVEELAETYTQAFFADLAALNILPAQHYPRATHYVSEMIAFAERLVDRGFTYEIPSGLYFDTSKDPGYGALGLVDASGQLEGARVEQVPGRRAKTDFALWRAEAPGQIRAMRWNSPWGWGAPGWHLECSVMSMELLGEHFDIHTGGVDHRQLHHVNEIAQSEAYLGDGKPWVPLWMHNEFLRLGEAKMAKSAGKALTISELRDQGYHPQAFRLLLLGGHYRTQLDFTLPALDSAQATLRKLVRRVKALGPLPEVETAEQAYAAAGDDATRAVLAQIDEAISTDLNTPRVLAVLQDALRDSALSTASQALIVAASHAVLGLPSGDLDFTSTADVDTAAVDKLVAERELARAAKDFARADAVRDELKRLGVQVTDTPEGPVWARV</sequence>
<dbReference type="PANTHER" id="PTHR10890:SF3">
    <property type="entry name" value="CYSTEINE--TRNA LIGASE, CYTOPLASMIC"/>
    <property type="match status" value="1"/>
</dbReference>
<evidence type="ECO:0000256" key="3">
    <source>
        <dbReference type="ARBA" id="ARBA00022723"/>
    </source>
</evidence>
<feature type="binding site" evidence="10">
    <location>
        <position position="245"/>
    </location>
    <ligand>
        <name>Zn(2+)</name>
        <dbReference type="ChEBI" id="CHEBI:29105"/>
    </ligand>
</feature>
<dbReference type="SUPFAM" id="SSF47323">
    <property type="entry name" value="Anticodon-binding domain of a subclass of class I aminoacyl-tRNA synthetases"/>
    <property type="match status" value="1"/>
</dbReference>
<comment type="catalytic activity">
    <reaction evidence="9 10">
        <text>tRNA(Cys) + L-cysteine + ATP = L-cysteinyl-tRNA(Cys) + AMP + diphosphate</text>
        <dbReference type="Rhea" id="RHEA:17773"/>
        <dbReference type="Rhea" id="RHEA-COMP:9661"/>
        <dbReference type="Rhea" id="RHEA-COMP:9679"/>
        <dbReference type="ChEBI" id="CHEBI:30616"/>
        <dbReference type="ChEBI" id="CHEBI:33019"/>
        <dbReference type="ChEBI" id="CHEBI:35235"/>
        <dbReference type="ChEBI" id="CHEBI:78442"/>
        <dbReference type="ChEBI" id="CHEBI:78517"/>
        <dbReference type="ChEBI" id="CHEBI:456215"/>
        <dbReference type="EC" id="6.1.1.16"/>
    </reaction>
</comment>
<evidence type="ECO:0000256" key="9">
    <source>
        <dbReference type="ARBA" id="ARBA00047398"/>
    </source>
</evidence>
<keyword evidence="14" id="KW-1185">Reference proteome</keyword>
<keyword evidence="2 10" id="KW-0436">Ligase</keyword>
<evidence type="ECO:0000256" key="4">
    <source>
        <dbReference type="ARBA" id="ARBA00022741"/>
    </source>
</evidence>
<comment type="cofactor">
    <cofactor evidence="10">
        <name>Zn(2+)</name>
        <dbReference type="ChEBI" id="CHEBI:29105"/>
    </cofactor>
    <text evidence="10">Binds 1 zinc ion per subunit.</text>
</comment>
<evidence type="ECO:0000256" key="10">
    <source>
        <dbReference type="HAMAP-Rule" id="MF_00041"/>
    </source>
</evidence>
<dbReference type="EC" id="6.1.1.16" evidence="10"/>
<dbReference type="Pfam" id="PF23493">
    <property type="entry name" value="CysS_C"/>
    <property type="match status" value="1"/>
</dbReference>
<comment type="subcellular location">
    <subcellularLocation>
        <location evidence="10">Cytoplasm</location>
    </subcellularLocation>
</comment>
<accession>A0ABP4USD3</accession>
<dbReference type="Gene3D" id="3.40.50.620">
    <property type="entry name" value="HUPs"/>
    <property type="match status" value="1"/>
</dbReference>
<protein>
    <recommendedName>
        <fullName evidence="10">Cysteine--tRNA ligase</fullName>
        <ecNumber evidence="10">6.1.1.16</ecNumber>
    </recommendedName>
    <alternativeName>
        <fullName evidence="10">Cysteinyl-tRNA synthetase</fullName>
        <shortName evidence="10">CysRS</shortName>
    </alternativeName>
</protein>
<dbReference type="InterPro" id="IPR056411">
    <property type="entry name" value="CysS_C"/>
</dbReference>
<feature type="domain" description="Cysteinyl-tRNA ligase anticodon binding" evidence="12">
    <location>
        <begin position="427"/>
        <end position="468"/>
    </location>
</feature>
<comment type="caution">
    <text evidence="13">The sequence shown here is derived from an EMBL/GenBank/DDBJ whole genome shotgun (WGS) entry which is preliminary data.</text>
</comment>
<evidence type="ECO:0000259" key="11">
    <source>
        <dbReference type="Pfam" id="PF01406"/>
    </source>
</evidence>
<evidence type="ECO:0000313" key="14">
    <source>
        <dbReference type="Proteomes" id="UP001500280"/>
    </source>
</evidence>
<keyword evidence="6 10" id="KW-0067">ATP-binding</keyword>
<keyword evidence="4 10" id="KW-0547">Nucleotide-binding</keyword>
<feature type="binding site" evidence="10">
    <location>
        <position position="220"/>
    </location>
    <ligand>
        <name>Zn(2+)</name>
        <dbReference type="ChEBI" id="CHEBI:29105"/>
    </ligand>
</feature>
<name>A0ABP4USD3_9ACTN</name>
<gene>
    <name evidence="13" type="primary">cysS_2</name>
    <name evidence="10" type="synonym">cysS</name>
    <name evidence="13" type="ORF">GCM10009745_66260</name>
</gene>
<dbReference type="Proteomes" id="UP001500280">
    <property type="component" value="Unassembled WGS sequence"/>
</dbReference>
<feature type="short sequence motif" description="'HIGH' region" evidence="10">
    <location>
        <begin position="29"/>
        <end position="39"/>
    </location>
</feature>
<comment type="similarity">
    <text evidence="10">Belongs to the class-I aminoacyl-tRNA synthetase family.</text>
</comment>
<evidence type="ECO:0000256" key="8">
    <source>
        <dbReference type="ARBA" id="ARBA00023146"/>
    </source>
</evidence>
<keyword evidence="3 10" id="KW-0479">Metal-binding</keyword>
<feature type="binding site" evidence="10">
    <location>
        <position position="282"/>
    </location>
    <ligand>
        <name>ATP</name>
        <dbReference type="ChEBI" id="CHEBI:30616"/>
    </ligand>
</feature>
<evidence type="ECO:0000256" key="6">
    <source>
        <dbReference type="ARBA" id="ARBA00022840"/>
    </source>
</evidence>
<dbReference type="PRINTS" id="PR00983">
    <property type="entry name" value="TRNASYNTHCYS"/>
</dbReference>
<dbReference type="InterPro" id="IPR015803">
    <property type="entry name" value="Cys-tRNA-ligase"/>
</dbReference>
<dbReference type="EMBL" id="BAAANF010000022">
    <property type="protein sequence ID" value="GAA1709101.1"/>
    <property type="molecule type" value="Genomic_DNA"/>
</dbReference>
<feature type="domain" description="tRNA synthetases class I catalytic" evidence="11">
    <location>
        <begin position="14"/>
        <end position="327"/>
    </location>
</feature>
<dbReference type="InterPro" id="IPR024909">
    <property type="entry name" value="Cys-tRNA/MSH_ligase"/>
</dbReference>
<evidence type="ECO:0000256" key="7">
    <source>
        <dbReference type="ARBA" id="ARBA00022917"/>
    </source>
</evidence>
<keyword evidence="5 10" id="KW-0862">Zinc</keyword>
<organism evidence="13 14">
    <name type="scientific">Kribbella yunnanensis</name>
    <dbReference type="NCBI Taxonomy" id="190194"/>
    <lineage>
        <taxon>Bacteria</taxon>
        <taxon>Bacillati</taxon>
        <taxon>Actinomycetota</taxon>
        <taxon>Actinomycetes</taxon>
        <taxon>Propionibacteriales</taxon>
        <taxon>Kribbellaceae</taxon>
        <taxon>Kribbella</taxon>
    </lineage>
</organism>
<comment type="subunit">
    <text evidence="1 10">Monomer.</text>
</comment>
<dbReference type="InterPro" id="IPR032678">
    <property type="entry name" value="tRNA-synt_1_cat_dom"/>
</dbReference>
<evidence type="ECO:0000313" key="13">
    <source>
        <dbReference type="EMBL" id="GAA1709101.1"/>
    </source>
</evidence>
<evidence type="ECO:0000256" key="5">
    <source>
        <dbReference type="ARBA" id="ARBA00022833"/>
    </source>
</evidence>
<evidence type="ECO:0000259" key="12">
    <source>
        <dbReference type="Pfam" id="PF23493"/>
    </source>
</evidence>
<dbReference type="RefSeq" id="WP_344160891.1">
    <property type="nucleotide sequence ID" value="NZ_BAAANF010000022.1"/>
</dbReference>
<dbReference type="GO" id="GO:0016874">
    <property type="term" value="F:ligase activity"/>
    <property type="evidence" value="ECO:0007669"/>
    <property type="project" value="UniProtKB-KW"/>
</dbReference>
<dbReference type="NCBIfam" id="TIGR00435">
    <property type="entry name" value="cysS"/>
    <property type="match status" value="1"/>
</dbReference>
<dbReference type="InterPro" id="IPR014729">
    <property type="entry name" value="Rossmann-like_a/b/a_fold"/>
</dbReference>
<reference evidence="14" key="1">
    <citation type="journal article" date="2019" name="Int. J. Syst. Evol. Microbiol.">
        <title>The Global Catalogue of Microorganisms (GCM) 10K type strain sequencing project: providing services to taxonomists for standard genome sequencing and annotation.</title>
        <authorList>
            <consortium name="The Broad Institute Genomics Platform"/>
            <consortium name="The Broad Institute Genome Sequencing Center for Infectious Disease"/>
            <person name="Wu L."/>
            <person name="Ma J."/>
        </authorList>
    </citation>
    <scope>NUCLEOTIDE SEQUENCE [LARGE SCALE GENOMIC DNA]</scope>
    <source>
        <strain evidence="14">JCM 14307</strain>
    </source>
</reference>
<dbReference type="Pfam" id="PF01406">
    <property type="entry name" value="tRNA-synt_1e"/>
    <property type="match status" value="1"/>
</dbReference>
<dbReference type="SUPFAM" id="SSF52374">
    <property type="entry name" value="Nucleotidylyl transferase"/>
    <property type="match status" value="1"/>
</dbReference>
<evidence type="ECO:0000256" key="2">
    <source>
        <dbReference type="ARBA" id="ARBA00022598"/>
    </source>
</evidence>
<keyword evidence="10" id="KW-0963">Cytoplasm</keyword>
<feature type="short sequence motif" description="'KMSKS' region" evidence="10">
    <location>
        <begin position="279"/>
        <end position="283"/>
    </location>
</feature>
<dbReference type="InterPro" id="IPR009080">
    <property type="entry name" value="tRNAsynth_Ia_anticodon-bd"/>
</dbReference>
<dbReference type="PANTHER" id="PTHR10890">
    <property type="entry name" value="CYSTEINYL-TRNA SYNTHETASE"/>
    <property type="match status" value="1"/>
</dbReference>
<dbReference type="HAMAP" id="MF_00041">
    <property type="entry name" value="Cys_tRNA_synth"/>
    <property type="match status" value="1"/>
</dbReference>